<proteinExistence type="predicted"/>
<reference evidence="1" key="1">
    <citation type="journal article" date="2015" name="BMC Genomics">
        <title>Transcriptome profiling of a Rhizobium leguminosarum bv. trifolii rosR mutant reveals the role of the transcriptional regulator RosR in motility, synthesis of cell-surface components, and other cellular processes.</title>
        <authorList>
            <person name="Rachwal K."/>
            <person name="Matczynska E."/>
            <person name="Janczarek M."/>
        </authorList>
    </citation>
    <scope>NUCLEOTIDE SEQUENCE</scope>
    <source>
        <strain evidence="1">Rt24.2</strain>
    </source>
</reference>
<dbReference type="AlphaFoldDB" id="A0A1B8R5K9"/>
<name>A0A1B8R5K9_RHILT</name>
<accession>A0A1B8R5K9</accession>
<dbReference type="EMBL" id="KX490824">
    <property type="protein sequence ID" value="AOO93188.1"/>
    <property type="molecule type" value="Genomic_DNA"/>
</dbReference>
<dbReference type="RefSeq" id="WP_018245200.1">
    <property type="nucleotide sequence ID" value="NZ_CP050086.1"/>
</dbReference>
<sequence length="91" mass="10376">MEHSEFQIGLEFWCGKRRWRCTDVGTRTVVAIRVHPVEMTTVQAGGTKEHETPTYEQADAMGWFDGPPFGVAEVVFDEDDLEVCSLERKDL</sequence>
<dbReference type="GeneID" id="61426625"/>
<reference evidence="1" key="2">
    <citation type="journal article" date="2016" name="Front. Microbiol.">
        <title>The Regulatory Protein RosR Affects Rhizobium leguminosarum bv. trifolii Protein Profiles, Cell Surface Properties, and Symbiosis with Clover.</title>
        <authorList>
            <person name="Rachwal K."/>
            <person name="Boguszewska A."/>
            <person name="Kopcinska J."/>
            <person name="Karas M."/>
            <person name="Tchorzewski M."/>
            <person name="Janczarek M."/>
        </authorList>
    </citation>
    <scope>NUCLEOTIDE SEQUENCE</scope>
    <source>
        <strain evidence="1">Rt24.2</strain>
    </source>
</reference>
<protein>
    <submittedName>
        <fullName evidence="1">Uncharacterized protein</fullName>
    </submittedName>
</protein>
<organism evidence="1">
    <name type="scientific">Rhizobium leguminosarum bv. trifolii</name>
    <dbReference type="NCBI Taxonomy" id="386"/>
    <lineage>
        <taxon>Bacteria</taxon>
        <taxon>Pseudomonadati</taxon>
        <taxon>Pseudomonadota</taxon>
        <taxon>Alphaproteobacteria</taxon>
        <taxon>Hyphomicrobiales</taxon>
        <taxon>Rhizobiaceae</taxon>
        <taxon>Rhizobium/Agrobacterium group</taxon>
        <taxon>Rhizobium</taxon>
    </lineage>
</organism>
<evidence type="ECO:0000313" key="1">
    <source>
        <dbReference type="EMBL" id="AOO93188.1"/>
    </source>
</evidence>